<sequence>MACPEQRNINETAILTYFSNRRAKLPALE</sequence>
<accession>A0A093VFH9</accession>
<comment type="caution">
    <text evidence="1">The sequence shown here is derived from an EMBL/GenBank/DDBJ whole genome shotgun (WGS) entry which is preliminary data.</text>
</comment>
<keyword evidence="1" id="KW-0371">Homeobox</keyword>
<dbReference type="AlphaFoldDB" id="A0A093VFH9"/>
<evidence type="ECO:0000313" key="1">
    <source>
        <dbReference type="EMBL" id="KFX48754.1"/>
    </source>
</evidence>
<reference key="1">
    <citation type="journal article" date="2014" name="PLoS Genet.">
        <title>Signature Gene Expression Reveals Novel Clues to the Molecular Mechanisms of Dimorphic Transition in Penicillium marneffei.</title>
        <authorList>
            <person name="Yang E."/>
            <person name="Wang G."/>
            <person name="Cai J."/>
            <person name="Woo P.C."/>
            <person name="Lau S.K."/>
            <person name="Yuen K.-Y."/>
            <person name="Chow W.-N."/>
            <person name="Lin X."/>
        </authorList>
    </citation>
    <scope>NUCLEOTIDE SEQUENCE [LARGE SCALE GENOMIC DNA]</scope>
    <source>
        <strain>PM1</strain>
    </source>
</reference>
<organism evidence="1">
    <name type="scientific">Talaromyces marneffei PM1</name>
    <dbReference type="NCBI Taxonomy" id="1077442"/>
    <lineage>
        <taxon>Eukaryota</taxon>
        <taxon>Fungi</taxon>
        <taxon>Dikarya</taxon>
        <taxon>Ascomycota</taxon>
        <taxon>Pezizomycotina</taxon>
        <taxon>Eurotiomycetes</taxon>
        <taxon>Eurotiomycetidae</taxon>
        <taxon>Eurotiales</taxon>
        <taxon>Trichocomaceae</taxon>
        <taxon>Talaromyces</taxon>
        <taxon>Talaromyces sect. Talaromyces</taxon>
    </lineage>
</organism>
<dbReference type="GO" id="GO:0003677">
    <property type="term" value="F:DNA binding"/>
    <property type="evidence" value="ECO:0007669"/>
    <property type="project" value="UniProtKB-KW"/>
</dbReference>
<dbReference type="HOGENOM" id="CLU_3410799_0_0_1"/>
<gene>
    <name evidence="1" type="ORF">GQ26_0111390</name>
</gene>
<reference evidence="1" key="2">
    <citation type="journal article" date="2014" name="PLoS Genet.">
        <title>Signature gene expression reveals novel clues to the molecular mechanisms of dimorphic transition in Penicillium marneffei.</title>
        <authorList>
            <person name="Yang E."/>
            <person name="Wang G."/>
            <person name="Cai J."/>
            <person name="Woo P.C."/>
            <person name="Lau S.K."/>
            <person name="Yuen K.-Y."/>
            <person name="Chow W.-N."/>
            <person name="Lin X."/>
        </authorList>
    </citation>
    <scope>NUCLEOTIDE SEQUENCE</scope>
    <source>
        <strain evidence="1">PM1</strain>
    </source>
</reference>
<dbReference type="EMBL" id="JPOX01000011">
    <property type="protein sequence ID" value="KFX48754.1"/>
    <property type="molecule type" value="Genomic_DNA"/>
</dbReference>
<name>A0A093VFH9_TALMA</name>
<proteinExistence type="predicted"/>
<protein>
    <submittedName>
        <fullName evidence="1">Homeobox protein EgHBX4</fullName>
    </submittedName>
</protein>
<keyword evidence="1" id="KW-0238">DNA-binding</keyword>